<keyword evidence="2" id="KW-1185">Reference proteome</keyword>
<dbReference type="EMBL" id="UYYB01125674">
    <property type="protein sequence ID" value="VDM83837.1"/>
    <property type="molecule type" value="Genomic_DNA"/>
</dbReference>
<sequence>MLLACVLLAGHPGTGSRILSQLGRPCCSDNLHFAVRQEDLQEVPKTCRLSPEVTIGGVAGVPKASPLLPGASN</sequence>
<proteinExistence type="predicted"/>
<dbReference type="Proteomes" id="UP000270094">
    <property type="component" value="Unassembled WGS sequence"/>
</dbReference>
<gene>
    <name evidence="1" type="ORF">SVUK_LOCUS18835</name>
</gene>
<protein>
    <submittedName>
        <fullName evidence="1">Uncharacterized protein</fullName>
    </submittedName>
</protein>
<accession>A0A3P7K5X2</accession>
<name>A0A3P7K5X2_STRVU</name>
<dbReference type="AlphaFoldDB" id="A0A3P7K5X2"/>
<organism evidence="1 2">
    <name type="scientific">Strongylus vulgaris</name>
    <name type="common">Blood worm</name>
    <dbReference type="NCBI Taxonomy" id="40348"/>
    <lineage>
        <taxon>Eukaryota</taxon>
        <taxon>Metazoa</taxon>
        <taxon>Ecdysozoa</taxon>
        <taxon>Nematoda</taxon>
        <taxon>Chromadorea</taxon>
        <taxon>Rhabditida</taxon>
        <taxon>Rhabditina</taxon>
        <taxon>Rhabditomorpha</taxon>
        <taxon>Strongyloidea</taxon>
        <taxon>Strongylidae</taxon>
        <taxon>Strongylus</taxon>
    </lineage>
</organism>
<evidence type="ECO:0000313" key="2">
    <source>
        <dbReference type="Proteomes" id="UP000270094"/>
    </source>
</evidence>
<evidence type="ECO:0000313" key="1">
    <source>
        <dbReference type="EMBL" id="VDM83837.1"/>
    </source>
</evidence>
<reference evidence="1 2" key="1">
    <citation type="submission" date="2018-11" db="EMBL/GenBank/DDBJ databases">
        <authorList>
            <consortium name="Pathogen Informatics"/>
        </authorList>
    </citation>
    <scope>NUCLEOTIDE SEQUENCE [LARGE SCALE GENOMIC DNA]</scope>
</reference>